<dbReference type="EMBL" id="CAJVPZ010005759">
    <property type="protein sequence ID" value="CAG8565357.1"/>
    <property type="molecule type" value="Genomic_DNA"/>
</dbReference>
<accession>A0A9N9BEQ7</accession>
<proteinExistence type="predicted"/>
<evidence type="ECO:0000313" key="1">
    <source>
        <dbReference type="EMBL" id="CAG8565357.1"/>
    </source>
</evidence>
<evidence type="ECO:0000313" key="2">
    <source>
        <dbReference type="Proteomes" id="UP000789396"/>
    </source>
</evidence>
<reference evidence="1" key="1">
    <citation type="submission" date="2021-06" db="EMBL/GenBank/DDBJ databases">
        <authorList>
            <person name="Kallberg Y."/>
            <person name="Tangrot J."/>
            <person name="Rosling A."/>
        </authorList>
    </citation>
    <scope>NUCLEOTIDE SEQUENCE</scope>
    <source>
        <strain evidence="1">IN212</strain>
    </source>
</reference>
<dbReference type="Proteomes" id="UP000789396">
    <property type="component" value="Unassembled WGS sequence"/>
</dbReference>
<gene>
    <name evidence="1" type="ORF">RFULGI_LOCUS5236</name>
</gene>
<protein>
    <submittedName>
        <fullName evidence="1">17910_t:CDS:1</fullName>
    </submittedName>
</protein>
<name>A0A9N9BEQ7_9GLOM</name>
<dbReference type="AlphaFoldDB" id="A0A9N9BEQ7"/>
<keyword evidence="2" id="KW-1185">Reference proteome</keyword>
<organism evidence="1 2">
    <name type="scientific">Racocetra fulgida</name>
    <dbReference type="NCBI Taxonomy" id="60492"/>
    <lineage>
        <taxon>Eukaryota</taxon>
        <taxon>Fungi</taxon>
        <taxon>Fungi incertae sedis</taxon>
        <taxon>Mucoromycota</taxon>
        <taxon>Glomeromycotina</taxon>
        <taxon>Glomeromycetes</taxon>
        <taxon>Diversisporales</taxon>
        <taxon>Gigasporaceae</taxon>
        <taxon>Racocetra</taxon>
    </lineage>
</organism>
<comment type="caution">
    <text evidence="1">The sequence shown here is derived from an EMBL/GenBank/DDBJ whole genome shotgun (WGS) entry which is preliminary data.</text>
</comment>
<sequence length="237" mass="27029">MLACNATGTEKLKPLLKDLDQKFRIQNCQVLLLVDNAFSHFYNQSNIANIDELYESDESNINSEEEIFDNDLESKISTSICENRQGHSRPRLIKTNQGLNNSCDNYDNCDNYDSCGSHSSHKDHSTDSISHEEIELATCIQNIVLEQQEQNISTLVVDLTSQDPNLKIKNQLNVYLDLNNLHILTEKKLNDSEIIEVVLDEANQFEHGDPDDSDEEEPEILISEGLTGLNKFIYFFK</sequence>